<proteinExistence type="predicted"/>
<dbReference type="Proteomes" id="UP000323386">
    <property type="component" value="Unassembled WGS sequence"/>
</dbReference>
<evidence type="ECO:0000256" key="1">
    <source>
        <dbReference type="SAM" id="MobiDB-lite"/>
    </source>
</evidence>
<gene>
    <name evidence="2" type="ORF">PSFLO_01615</name>
</gene>
<name>A0A5C3EV07_9BASI</name>
<feature type="compositionally biased region" description="Pro residues" evidence="1">
    <location>
        <begin position="69"/>
        <end position="78"/>
    </location>
</feature>
<accession>A0A5C3EV07</accession>
<evidence type="ECO:0000313" key="2">
    <source>
        <dbReference type="EMBL" id="SPO36144.1"/>
    </source>
</evidence>
<sequence>MLLLLCRLSPLQQQQARETGGERHLSGNEPPASKQASQWGEPRDGASRQTSFAAATSQSRAARTQPALQPGPPCPPCLPASFAERGSTTTTVSGDGGDDDDDCDDPCLLDRPSRALLSACSSRSGERSRQPSKQASWCRQAGQLHPPSQLHRSHRIGPRPRPSKERIGHALRCLPSRRPEQRRPSDGVDSLGSNGHF</sequence>
<organism evidence="2 3">
    <name type="scientific">Pseudozyma flocculosa</name>
    <dbReference type="NCBI Taxonomy" id="84751"/>
    <lineage>
        <taxon>Eukaryota</taxon>
        <taxon>Fungi</taxon>
        <taxon>Dikarya</taxon>
        <taxon>Basidiomycota</taxon>
        <taxon>Ustilaginomycotina</taxon>
        <taxon>Ustilaginomycetes</taxon>
        <taxon>Ustilaginales</taxon>
        <taxon>Ustilaginaceae</taxon>
        <taxon>Pseudozyma</taxon>
    </lineage>
</organism>
<reference evidence="2 3" key="1">
    <citation type="submission" date="2018-03" db="EMBL/GenBank/DDBJ databases">
        <authorList>
            <person name="Guldener U."/>
        </authorList>
    </citation>
    <scope>NUCLEOTIDE SEQUENCE [LARGE SCALE GENOMIC DNA]</scope>
    <source>
        <strain evidence="2 3">DAOM196992</strain>
    </source>
</reference>
<feature type="compositionally biased region" description="Basic and acidic residues" evidence="1">
    <location>
        <begin position="177"/>
        <end position="186"/>
    </location>
</feature>
<feature type="compositionally biased region" description="Acidic residues" evidence="1">
    <location>
        <begin position="96"/>
        <end position="107"/>
    </location>
</feature>
<dbReference type="AlphaFoldDB" id="A0A5C3EV07"/>
<dbReference type="EMBL" id="OOIP01000003">
    <property type="protein sequence ID" value="SPO36144.1"/>
    <property type="molecule type" value="Genomic_DNA"/>
</dbReference>
<evidence type="ECO:0000313" key="3">
    <source>
        <dbReference type="Proteomes" id="UP000323386"/>
    </source>
</evidence>
<keyword evidence="3" id="KW-1185">Reference proteome</keyword>
<feature type="region of interest" description="Disordered" evidence="1">
    <location>
        <begin position="9"/>
        <end position="107"/>
    </location>
</feature>
<protein>
    <submittedName>
        <fullName evidence="2">Uncharacterized protein</fullName>
    </submittedName>
</protein>
<feature type="compositionally biased region" description="Low complexity" evidence="1">
    <location>
        <begin position="47"/>
        <end position="68"/>
    </location>
</feature>
<feature type="region of interest" description="Disordered" evidence="1">
    <location>
        <begin position="119"/>
        <end position="197"/>
    </location>
</feature>